<dbReference type="SUPFAM" id="SSF51658">
    <property type="entry name" value="Xylose isomerase-like"/>
    <property type="match status" value="1"/>
</dbReference>
<dbReference type="InterPro" id="IPR036237">
    <property type="entry name" value="Xyl_isomerase-like_sf"/>
</dbReference>
<dbReference type="PANTHER" id="PTHR12110">
    <property type="entry name" value="HYDROXYPYRUVATE ISOMERASE"/>
    <property type="match status" value="1"/>
</dbReference>
<dbReference type="RefSeq" id="WP_066523344.1">
    <property type="nucleotide sequence ID" value="NZ_CABMOF010000016.1"/>
</dbReference>
<dbReference type="Gene3D" id="3.20.20.150">
    <property type="entry name" value="Divalent-metal-dependent TIM barrel enzymes"/>
    <property type="match status" value="1"/>
</dbReference>
<evidence type="ECO:0000313" key="3">
    <source>
        <dbReference type="Proteomes" id="UP000070366"/>
    </source>
</evidence>
<accession>A0A136Q948</accession>
<protein>
    <recommendedName>
        <fullName evidence="1">Xylose isomerase-like TIM barrel domain-containing protein</fullName>
    </recommendedName>
</protein>
<dbReference type="InterPro" id="IPR050312">
    <property type="entry name" value="IolE/XylAMocC-like"/>
</dbReference>
<evidence type="ECO:0000313" key="2">
    <source>
        <dbReference type="EMBL" id="KXK67109.1"/>
    </source>
</evidence>
<dbReference type="KEGG" id="cmiu:B1H56_13310"/>
<organism evidence="2 3">
    <name type="scientific">Christensenella minuta</name>
    <dbReference type="NCBI Taxonomy" id="626937"/>
    <lineage>
        <taxon>Bacteria</taxon>
        <taxon>Bacillati</taxon>
        <taxon>Bacillota</taxon>
        <taxon>Clostridia</taxon>
        <taxon>Christensenellales</taxon>
        <taxon>Christensenellaceae</taxon>
        <taxon>Christensenella</taxon>
    </lineage>
</organism>
<dbReference type="AlphaFoldDB" id="A0A136Q948"/>
<comment type="caution">
    <text evidence="2">The sequence shown here is derived from an EMBL/GenBank/DDBJ whole genome shotgun (WGS) entry which is preliminary data.</text>
</comment>
<dbReference type="OrthoDB" id="1883766at2"/>
<reference evidence="2 3" key="1">
    <citation type="submission" date="2016-02" db="EMBL/GenBank/DDBJ databases">
        <authorList>
            <person name="Wen L."/>
            <person name="He K."/>
            <person name="Yang H."/>
        </authorList>
    </citation>
    <scope>NUCLEOTIDE SEQUENCE [LARGE SCALE GENOMIC DNA]</scope>
    <source>
        <strain evidence="2 3">DSM 22607</strain>
    </source>
</reference>
<feature type="domain" description="Xylose isomerase-like TIM barrel" evidence="1">
    <location>
        <begin position="30"/>
        <end position="316"/>
    </location>
</feature>
<dbReference type="EMBL" id="LSZW01000002">
    <property type="protein sequence ID" value="KXK67109.1"/>
    <property type="molecule type" value="Genomic_DNA"/>
</dbReference>
<gene>
    <name evidence="2" type="ORF">HMPREF3293_00033</name>
</gene>
<dbReference type="Pfam" id="PF01261">
    <property type="entry name" value="AP_endonuc_2"/>
    <property type="match status" value="1"/>
</dbReference>
<dbReference type="InterPro" id="IPR013022">
    <property type="entry name" value="Xyl_isomerase-like_TIM-brl"/>
</dbReference>
<keyword evidence="3" id="KW-1185">Reference proteome</keyword>
<dbReference type="STRING" id="626937.HMPREF3293_00033"/>
<sequence>MENEKLKFGISLYSFSDSFYTRELDIEGCVRRAKELGYTGITLVAAQSAEEYPFISDEWLYRLRDIMEKYEMEPVCWEGYLDIGMRSDRDMNQEELAEYTRNDIVYAKKAGFPMMKTQHSITPQNFEAMLPFCEKMDVKLNIEMHYPHHPHVPVWLEYYKIMERSGGYLGMCPDLSIFQKYPHQLHINQAAEAGFRDDKLKAVLGMIREKKPIEETEKLELTDVEEKFTDEFYHKFSNPSAVGELAPLLKYAQMIHGKFYYLGDDEYDPCIPYEEIMPVLKREKYSGYIVAEYEGHHFSIRENEPQQLERYIKMTKKMYENA</sequence>
<proteinExistence type="predicted"/>
<evidence type="ECO:0000259" key="1">
    <source>
        <dbReference type="Pfam" id="PF01261"/>
    </source>
</evidence>
<dbReference type="Proteomes" id="UP000070366">
    <property type="component" value="Unassembled WGS sequence"/>
</dbReference>
<name>A0A136Q948_9FIRM</name>